<dbReference type="PRINTS" id="PR00188">
    <property type="entry name" value="PLANTGLOBIN"/>
</dbReference>
<dbReference type="InterPro" id="IPR000971">
    <property type="entry name" value="Globin"/>
</dbReference>
<keyword evidence="1" id="KW-0813">Transport</keyword>
<dbReference type="Gene3D" id="1.10.490.10">
    <property type="entry name" value="Globins"/>
    <property type="match status" value="1"/>
</dbReference>
<dbReference type="Proteomes" id="UP000245081">
    <property type="component" value="Unassembled WGS sequence"/>
</dbReference>
<reference evidence="3 4" key="1">
    <citation type="journal article" date="2018" name="Environ. Microbiol.">
        <title>Isolation and genomic characterization of Novimethylophilus kurashikiensis gen. nov. sp. nov., a new lanthanide-dependent methylotrophic species of Methylophilaceae.</title>
        <authorList>
            <person name="Lv H."/>
            <person name="Sahin N."/>
            <person name="Tani A."/>
        </authorList>
    </citation>
    <scope>NUCLEOTIDE SEQUENCE [LARGE SCALE GENOMIC DNA]</scope>
    <source>
        <strain evidence="3 4">La2-4</strain>
    </source>
</reference>
<accession>A0A2R5F9W9</accession>
<keyword evidence="4" id="KW-1185">Reference proteome</keyword>
<keyword evidence="1" id="KW-0561">Oxygen transport</keyword>
<dbReference type="GO" id="GO:0008941">
    <property type="term" value="F:nitric oxide dioxygenase NAD(P)H activity"/>
    <property type="evidence" value="ECO:0007669"/>
    <property type="project" value="TreeGrafter"/>
</dbReference>
<dbReference type="GO" id="GO:0019825">
    <property type="term" value="F:oxygen binding"/>
    <property type="evidence" value="ECO:0007669"/>
    <property type="project" value="InterPro"/>
</dbReference>
<dbReference type="PROSITE" id="PS01033">
    <property type="entry name" value="GLOBIN"/>
    <property type="match status" value="1"/>
</dbReference>
<name>A0A2R5F9W9_9PROT</name>
<dbReference type="PANTHER" id="PTHR43396">
    <property type="entry name" value="FLAVOHEMOPROTEIN"/>
    <property type="match status" value="1"/>
</dbReference>
<dbReference type="GO" id="GO:0005344">
    <property type="term" value="F:oxygen carrier activity"/>
    <property type="evidence" value="ECO:0007669"/>
    <property type="project" value="UniProtKB-KW"/>
</dbReference>
<comment type="caution">
    <text evidence="3">The sequence shown here is derived from an EMBL/GenBank/DDBJ whole genome shotgun (WGS) entry which is preliminary data.</text>
</comment>
<keyword evidence="1" id="KW-0408">Iron</keyword>
<dbReference type="AlphaFoldDB" id="A0A2R5F9W9"/>
<dbReference type="InterPro" id="IPR009050">
    <property type="entry name" value="Globin-like_sf"/>
</dbReference>
<gene>
    <name evidence="3" type="ORF">NMK_0981</name>
</gene>
<protein>
    <submittedName>
        <fullName evidence="3">Flavohemoprotein</fullName>
    </submittedName>
</protein>
<dbReference type="EMBL" id="BDOQ01000003">
    <property type="protein sequence ID" value="GBG13434.1"/>
    <property type="molecule type" value="Genomic_DNA"/>
</dbReference>
<evidence type="ECO:0000313" key="4">
    <source>
        <dbReference type="Proteomes" id="UP000245081"/>
    </source>
</evidence>
<dbReference type="PANTHER" id="PTHR43396:SF6">
    <property type="entry name" value="ABL201WP"/>
    <property type="match status" value="1"/>
</dbReference>
<dbReference type="GO" id="GO:0071949">
    <property type="term" value="F:FAD binding"/>
    <property type="evidence" value="ECO:0007669"/>
    <property type="project" value="TreeGrafter"/>
</dbReference>
<dbReference type="GO" id="GO:0020037">
    <property type="term" value="F:heme binding"/>
    <property type="evidence" value="ECO:0007669"/>
    <property type="project" value="InterPro"/>
</dbReference>
<evidence type="ECO:0000259" key="2">
    <source>
        <dbReference type="PROSITE" id="PS01033"/>
    </source>
</evidence>
<evidence type="ECO:0000256" key="1">
    <source>
        <dbReference type="RuleBase" id="RU000356"/>
    </source>
</evidence>
<dbReference type="Pfam" id="PF00042">
    <property type="entry name" value="Globin"/>
    <property type="match status" value="1"/>
</dbReference>
<sequence length="138" mass="15438">MMTPHQISLVQKTWALAEPLGDTVTTLFYGRLFELDPGLRSLFKADMQEQGRSLRTMLSLVITGLTQMDRLAPAIAACGRRHVAYGVSDSQYDTVGEALYWTLEQGLRGHYTDEVHKAWKATYEFMAGAMKQAAHMPA</sequence>
<dbReference type="SUPFAM" id="SSF46458">
    <property type="entry name" value="Globin-like"/>
    <property type="match status" value="1"/>
</dbReference>
<comment type="similarity">
    <text evidence="1">Belongs to the globin family.</text>
</comment>
<evidence type="ECO:0000313" key="3">
    <source>
        <dbReference type="EMBL" id="GBG13434.1"/>
    </source>
</evidence>
<dbReference type="InterPro" id="IPR012292">
    <property type="entry name" value="Globin/Proto"/>
</dbReference>
<organism evidence="3 4">
    <name type="scientific">Novimethylophilus kurashikiensis</name>
    <dbReference type="NCBI Taxonomy" id="1825523"/>
    <lineage>
        <taxon>Bacteria</taxon>
        <taxon>Pseudomonadati</taxon>
        <taxon>Pseudomonadota</taxon>
        <taxon>Betaproteobacteria</taxon>
        <taxon>Nitrosomonadales</taxon>
        <taxon>Methylophilaceae</taxon>
        <taxon>Novimethylophilus</taxon>
    </lineage>
</organism>
<feature type="domain" description="Globin" evidence="2">
    <location>
        <begin position="1"/>
        <end position="135"/>
    </location>
</feature>
<dbReference type="GO" id="GO:0071500">
    <property type="term" value="P:cellular response to nitrosative stress"/>
    <property type="evidence" value="ECO:0007669"/>
    <property type="project" value="TreeGrafter"/>
</dbReference>
<dbReference type="CDD" id="cd12131">
    <property type="entry name" value="HGbI-like"/>
    <property type="match status" value="1"/>
</dbReference>
<keyword evidence="1" id="KW-0349">Heme</keyword>
<dbReference type="GO" id="GO:0046210">
    <property type="term" value="P:nitric oxide catabolic process"/>
    <property type="evidence" value="ECO:0007669"/>
    <property type="project" value="TreeGrafter"/>
</dbReference>
<proteinExistence type="inferred from homology"/>
<keyword evidence="1" id="KW-0479">Metal-binding</keyword>